<dbReference type="EMBL" id="SODO01000002">
    <property type="protein sequence ID" value="TDW61393.1"/>
    <property type="molecule type" value="Genomic_DNA"/>
</dbReference>
<gene>
    <name evidence="6" type="ORF">B6S09_04130</name>
    <name evidence="7" type="ORF">LY04_00931</name>
</gene>
<dbReference type="EMBL" id="NQJF01000003">
    <property type="protein sequence ID" value="OYD25414.1"/>
    <property type="molecule type" value="Genomic_DNA"/>
</dbReference>
<dbReference type="AlphaFoldDB" id="A0A235CM13"/>
<feature type="transmembrane region" description="Helical" evidence="5">
    <location>
        <begin position="67"/>
        <end position="87"/>
    </location>
</feature>
<accession>A0A235CM13</accession>
<feature type="transmembrane region" description="Helical" evidence="5">
    <location>
        <begin position="6"/>
        <end position="27"/>
    </location>
</feature>
<evidence type="ECO:0000256" key="2">
    <source>
        <dbReference type="ARBA" id="ARBA00022692"/>
    </source>
</evidence>
<feature type="transmembrane region" description="Helical" evidence="5">
    <location>
        <begin position="175"/>
        <end position="191"/>
    </location>
</feature>
<sequence length="290" mass="31625">MTDPLINLLLPVMLALMTLIMGMTLELRHFSRLLCRPRSLLTGLALQWLLLPVLAWGLIWLLTLPPLVASALVLIAAAPGGATSNMFSFMADGDTALSVSLTALVGLLAPLWMPLAVMLQLGWLGRQDTGLTLPLGPAMAQLALICIVPVAIGMTARRYWGDLVVRFQPWLKKTVSLMFMLLLIVLVARHREQLPSLLSLAALVMVLFCALALVTGFWLAQLSGCTQAACRSLAFETGIQNAAVAIVVAYTQLDSEALALMVLLYGIVMNIPALLLLAWFRQRTVQWREV</sequence>
<evidence type="ECO:0000313" key="9">
    <source>
        <dbReference type="Proteomes" id="UP000295058"/>
    </source>
</evidence>
<dbReference type="InterPro" id="IPR002657">
    <property type="entry name" value="BilAc:Na_symport/Acr3"/>
</dbReference>
<keyword evidence="4 5" id="KW-0472">Membrane</keyword>
<evidence type="ECO:0000313" key="8">
    <source>
        <dbReference type="Proteomes" id="UP000243640"/>
    </source>
</evidence>
<reference evidence="6 8" key="1">
    <citation type="submission" date="2017-08" db="EMBL/GenBank/DDBJ databases">
        <title>Draft Genome Sequence of the Marine Bacterium Oceanimonas baumannii ATCC 700832.</title>
        <authorList>
            <person name="Mcclelland W.D."/>
            <person name="Brennan M.A."/>
            <person name="Trachtenberg A.M."/>
            <person name="Maclea K.S."/>
        </authorList>
    </citation>
    <scope>NUCLEOTIDE SEQUENCE [LARGE SCALE GENOMIC DNA]</scope>
    <source>
        <strain evidence="6 8">ATCC 700832</strain>
    </source>
</reference>
<evidence type="ECO:0000313" key="6">
    <source>
        <dbReference type="EMBL" id="OYD25414.1"/>
    </source>
</evidence>
<keyword evidence="2 5" id="KW-0812">Transmembrane</keyword>
<comment type="caution">
    <text evidence="6">The sequence shown here is derived from an EMBL/GenBank/DDBJ whole genome shotgun (WGS) entry which is preliminary data.</text>
</comment>
<evidence type="ECO:0000256" key="1">
    <source>
        <dbReference type="ARBA" id="ARBA00004141"/>
    </source>
</evidence>
<keyword evidence="3 5" id="KW-1133">Transmembrane helix</keyword>
<keyword evidence="9" id="KW-1185">Reference proteome</keyword>
<dbReference type="Proteomes" id="UP000243640">
    <property type="component" value="Unassembled WGS sequence"/>
</dbReference>
<evidence type="ECO:0000313" key="7">
    <source>
        <dbReference type="EMBL" id="TDW61393.1"/>
    </source>
</evidence>
<dbReference type="GO" id="GO:0016020">
    <property type="term" value="C:membrane"/>
    <property type="evidence" value="ECO:0007669"/>
    <property type="project" value="UniProtKB-SubCell"/>
</dbReference>
<feature type="transmembrane region" description="Helical" evidence="5">
    <location>
        <begin position="232"/>
        <end position="251"/>
    </location>
</feature>
<evidence type="ECO:0000256" key="3">
    <source>
        <dbReference type="ARBA" id="ARBA00022989"/>
    </source>
</evidence>
<feature type="transmembrane region" description="Helical" evidence="5">
    <location>
        <begin position="197"/>
        <end position="220"/>
    </location>
</feature>
<dbReference type="Pfam" id="PF01758">
    <property type="entry name" value="SBF"/>
    <property type="match status" value="1"/>
</dbReference>
<dbReference type="RefSeq" id="WP_094277245.1">
    <property type="nucleotide sequence ID" value="NZ_NQJF01000003.1"/>
</dbReference>
<feature type="transmembrane region" description="Helical" evidence="5">
    <location>
        <begin position="99"/>
        <end position="123"/>
    </location>
</feature>
<name>A0A235CM13_9GAMM</name>
<evidence type="ECO:0000256" key="5">
    <source>
        <dbReference type="SAM" id="Phobius"/>
    </source>
</evidence>
<dbReference type="PANTHER" id="PTHR10361:SF28">
    <property type="entry name" value="P3 PROTEIN-RELATED"/>
    <property type="match status" value="1"/>
</dbReference>
<dbReference type="InterPro" id="IPR004710">
    <property type="entry name" value="Bilac:Na_transpt"/>
</dbReference>
<proteinExistence type="predicted"/>
<dbReference type="PANTHER" id="PTHR10361">
    <property type="entry name" value="SODIUM-BILE ACID COTRANSPORTER"/>
    <property type="match status" value="1"/>
</dbReference>
<evidence type="ECO:0000256" key="4">
    <source>
        <dbReference type="ARBA" id="ARBA00023136"/>
    </source>
</evidence>
<dbReference type="Proteomes" id="UP000295058">
    <property type="component" value="Unassembled WGS sequence"/>
</dbReference>
<dbReference type="Gene3D" id="1.20.1530.20">
    <property type="match status" value="1"/>
</dbReference>
<comment type="subcellular location">
    <subcellularLocation>
        <location evidence="1">Membrane</location>
        <topology evidence="1">Multi-pass membrane protein</topology>
    </subcellularLocation>
</comment>
<feature type="transmembrane region" description="Helical" evidence="5">
    <location>
        <begin position="39"/>
        <end position="61"/>
    </location>
</feature>
<dbReference type="InterPro" id="IPR038770">
    <property type="entry name" value="Na+/solute_symporter_sf"/>
</dbReference>
<dbReference type="OrthoDB" id="9806785at2"/>
<feature type="transmembrane region" description="Helical" evidence="5">
    <location>
        <begin position="135"/>
        <end position="154"/>
    </location>
</feature>
<reference evidence="7 9" key="2">
    <citation type="submission" date="2019-03" db="EMBL/GenBank/DDBJ databases">
        <title>Genomic Encyclopedia of Archaeal and Bacterial Type Strains, Phase II (KMG-II): from individual species to whole genera.</title>
        <authorList>
            <person name="Goeker M."/>
        </authorList>
    </citation>
    <scope>NUCLEOTIDE SEQUENCE [LARGE SCALE GENOMIC DNA]</scope>
    <source>
        <strain evidence="7 9">DSM 15594</strain>
    </source>
</reference>
<organism evidence="6 8">
    <name type="scientific">Oceanimonas baumannii</name>
    <dbReference type="NCBI Taxonomy" id="129578"/>
    <lineage>
        <taxon>Bacteria</taxon>
        <taxon>Pseudomonadati</taxon>
        <taxon>Pseudomonadota</taxon>
        <taxon>Gammaproteobacteria</taxon>
        <taxon>Aeromonadales</taxon>
        <taxon>Aeromonadaceae</taxon>
        <taxon>Oceanimonas</taxon>
    </lineage>
</organism>
<protein>
    <submittedName>
        <fullName evidence="7">BASS family bile acid:Na+ symporter</fullName>
    </submittedName>
    <submittedName>
        <fullName evidence="6">Na(+)-dependent transporter</fullName>
    </submittedName>
</protein>
<feature type="transmembrane region" description="Helical" evidence="5">
    <location>
        <begin position="257"/>
        <end position="280"/>
    </location>
</feature>